<proteinExistence type="predicted"/>
<keyword evidence="1" id="KW-0812">Transmembrane</keyword>
<feature type="transmembrane region" description="Helical" evidence="1">
    <location>
        <begin position="7"/>
        <end position="25"/>
    </location>
</feature>
<keyword evidence="3" id="KW-1185">Reference proteome</keyword>
<comment type="caution">
    <text evidence="2">The sequence shown here is derived from an EMBL/GenBank/DDBJ whole genome shotgun (WGS) entry which is preliminary data.</text>
</comment>
<name>A0AAV2PPF0_MEGNR</name>
<gene>
    <name evidence="2" type="ORF">MNOR_LOCUS2051</name>
</gene>
<dbReference type="AlphaFoldDB" id="A0AAV2PPF0"/>
<dbReference type="EMBL" id="CAXKWB010000591">
    <property type="protein sequence ID" value="CAL4061301.1"/>
    <property type="molecule type" value="Genomic_DNA"/>
</dbReference>
<evidence type="ECO:0000313" key="2">
    <source>
        <dbReference type="EMBL" id="CAL4061301.1"/>
    </source>
</evidence>
<dbReference type="Proteomes" id="UP001497623">
    <property type="component" value="Unassembled WGS sequence"/>
</dbReference>
<evidence type="ECO:0000313" key="3">
    <source>
        <dbReference type="Proteomes" id="UP001497623"/>
    </source>
</evidence>
<evidence type="ECO:0000256" key="1">
    <source>
        <dbReference type="SAM" id="Phobius"/>
    </source>
</evidence>
<accession>A0AAV2PPF0</accession>
<organism evidence="2 3">
    <name type="scientific">Meganyctiphanes norvegica</name>
    <name type="common">Northern krill</name>
    <name type="synonym">Thysanopoda norvegica</name>
    <dbReference type="NCBI Taxonomy" id="48144"/>
    <lineage>
        <taxon>Eukaryota</taxon>
        <taxon>Metazoa</taxon>
        <taxon>Ecdysozoa</taxon>
        <taxon>Arthropoda</taxon>
        <taxon>Crustacea</taxon>
        <taxon>Multicrustacea</taxon>
        <taxon>Malacostraca</taxon>
        <taxon>Eumalacostraca</taxon>
        <taxon>Eucarida</taxon>
        <taxon>Euphausiacea</taxon>
        <taxon>Euphausiidae</taxon>
        <taxon>Meganyctiphanes</taxon>
    </lineage>
</organism>
<protein>
    <submittedName>
        <fullName evidence="2">Uncharacterized protein</fullName>
    </submittedName>
</protein>
<sequence length="117" mass="13194">VWIPTAYMLLYCLFALIYYLVGGVTEGGDKFMYPFLDFDNLGYTLPFIAGGIVGALPCQALVWFPYRCRVAARRGYIGRRESLPNTHMGTSTHMIMDMSSSTEAQMDNNKDHSTLHI</sequence>
<keyword evidence="1" id="KW-1133">Transmembrane helix</keyword>
<feature type="non-terminal residue" evidence="2">
    <location>
        <position position="1"/>
    </location>
</feature>
<feature type="transmembrane region" description="Helical" evidence="1">
    <location>
        <begin position="45"/>
        <end position="64"/>
    </location>
</feature>
<reference evidence="2 3" key="1">
    <citation type="submission" date="2024-05" db="EMBL/GenBank/DDBJ databases">
        <authorList>
            <person name="Wallberg A."/>
        </authorList>
    </citation>
    <scope>NUCLEOTIDE SEQUENCE [LARGE SCALE GENOMIC DNA]</scope>
</reference>
<keyword evidence="1" id="KW-0472">Membrane</keyword>